<evidence type="ECO:0000256" key="1">
    <source>
        <dbReference type="ARBA" id="ARBA00001917"/>
    </source>
</evidence>
<evidence type="ECO:0000256" key="5">
    <source>
        <dbReference type="ARBA" id="ARBA00022857"/>
    </source>
</evidence>
<dbReference type="SUPFAM" id="SSF55469">
    <property type="entry name" value="FMN-dependent nitroreductase-like"/>
    <property type="match status" value="1"/>
</dbReference>
<dbReference type="RefSeq" id="WP_310095718.1">
    <property type="nucleotide sequence ID" value="NZ_JAVDTT010000005.1"/>
</dbReference>
<evidence type="ECO:0000256" key="6">
    <source>
        <dbReference type="ARBA" id="ARBA00023002"/>
    </source>
</evidence>
<dbReference type="InterPro" id="IPR026021">
    <property type="entry name" value="YdjA-like"/>
</dbReference>
<comment type="caution">
    <text evidence="11">The sequence shown here is derived from an EMBL/GenBank/DDBJ whole genome shotgun (WGS) entry which is preliminary data.</text>
</comment>
<comment type="similarity">
    <text evidence="2 8">Belongs to the nitroreductase family.</text>
</comment>
<evidence type="ECO:0000256" key="2">
    <source>
        <dbReference type="ARBA" id="ARBA00007118"/>
    </source>
</evidence>
<feature type="region of interest" description="Disordered" evidence="9">
    <location>
        <begin position="176"/>
        <end position="200"/>
    </location>
</feature>
<organism evidence="11 12">
    <name type="scientific">Pseudoxanthomonas sacheonensis</name>
    <dbReference type="NCBI Taxonomy" id="443615"/>
    <lineage>
        <taxon>Bacteria</taxon>
        <taxon>Pseudomonadati</taxon>
        <taxon>Pseudomonadota</taxon>
        <taxon>Gammaproteobacteria</taxon>
        <taxon>Lysobacterales</taxon>
        <taxon>Lysobacteraceae</taxon>
        <taxon>Pseudoxanthomonas</taxon>
    </lineage>
</organism>
<sequence length="200" mass="21820">MRASDPLQFLDLRRSVPSKQLDAPGPDPSTLLRMLTAAVRVPDHGKMVPFRFLRIEGDARHALGRTLVARTLQRDPDAPAAAIEKERMRFSHAPLIIAVIARLTPDHKVPEQEQLLSAGCVCFALLQSAQALGFGAQWLTGWAAYDEAIGNTLGLQAHEKVVGFIHIGTPKLEAPERERPDAAALLSDWNPPVVSPPNHA</sequence>
<evidence type="ECO:0000256" key="7">
    <source>
        <dbReference type="ARBA" id="ARBA00023027"/>
    </source>
</evidence>
<reference evidence="11 12" key="1">
    <citation type="submission" date="2023-07" db="EMBL/GenBank/DDBJ databases">
        <title>Sorghum-associated microbial communities from plants grown in Nebraska, USA.</title>
        <authorList>
            <person name="Schachtman D."/>
        </authorList>
    </citation>
    <scope>NUCLEOTIDE SEQUENCE [LARGE SCALE GENOMIC DNA]</scope>
    <source>
        <strain evidence="11 12">BE107</strain>
    </source>
</reference>
<keyword evidence="3 8" id="KW-0285">Flavoprotein</keyword>
<evidence type="ECO:0000256" key="3">
    <source>
        <dbReference type="ARBA" id="ARBA00022630"/>
    </source>
</evidence>
<evidence type="ECO:0000256" key="8">
    <source>
        <dbReference type="PIRNR" id="PIRNR000232"/>
    </source>
</evidence>
<name>A0ABU1RW28_9GAMM</name>
<dbReference type="CDD" id="cd02135">
    <property type="entry name" value="YdjA-like"/>
    <property type="match status" value="1"/>
</dbReference>
<keyword evidence="4 8" id="KW-0288">FMN</keyword>
<dbReference type="PIRSF" id="PIRSF000232">
    <property type="entry name" value="YdjA"/>
    <property type="match status" value="1"/>
</dbReference>
<keyword evidence="12" id="KW-1185">Reference proteome</keyword>
<evidence type="ECO:0000313" key="12">
    <source>
        <dbReference type="Proteomes" id="UP001254759"/>
    </source>
</evidence>
<dbReference type="PANTHER" id="PTHR43821:SF1">
    <property type="entry name" value="NAD(P)H NITROREDUCTASE YDJA-RELATED"/>
    <property type="match status" value="1"/>
</dbReference>
<keyword evidence="5 8" id="KW-0521">NADP</keyword>
<dbReference type="Proteomes" id="UP001254759">
    <property type="component" value="Unassembled WGS sequence"/>
</dbReference>
<dbReference type="InterPro" id="IPR052530">
    <property type="entry name" value="NAD(P)H_nitroreductase"/>
</dbReference>
<protein>
    <recommendedName>
        <fullName evidence="8">Putative NAD(P)H nitroreductase</fullName>
        <ecNumber evidence="8">1.-.-.-</ecNumber>
    </recommendedName>
</protein>
<evidence type="ECO:0000256" key="9">
    <source>
        <dbReference type="SAM" id="MobiDB-lite"/>
    </source>
</evidence>
<dbReference type="Pfam" id="PF00881">
    <property type="entry name" value="Nitroreductase"/>
    <property type="match status" value="1"/>
</dbReference>
<comment type="cofactor">
    <cofactor evidence="1 8">
        <name>FMN</name>
        <dbReference type="ChEBI" id="CHEBI:58210"/>
    </cofactor>
</comment>
<dbReference type="EMBL" id="JAVDTT010000005">
    <property type="protein sequence ID" value="MDR6842965.1"/>
    <property type="molecule type" value="Genomic_DNA"/>
</dbReference>
<evidence type="ECO:0000259" key="10">
    <source>
        <dbReference type="Pfam" id="PF00881"/>
    </source>
</evidence>
<gene>
    <name evidence="11" type="ORF">J2W94_003272</name>
</gene>
<keyword evidence="6 8" id="KW-0560">Oxidoreductase</keyword>
<evidence type="ECO:0000313" key="11">
    <source>
        <dbReference type="EMBL" id="MDR6842965.1"/>
    </source>
</evidence>
<dbReference type="EC" id="1.-.-.-" evidence="8"/>
<feature type="domain" description="Nitroreductase" evidence="10">
    <location>
        <begin position="13"/>
        <end position="168"/>
    </location>
</feature>
<dbReference type="InterPro" id="IPR029479">
    <property type="entry name" value="Nitroreductase"/>
</dbReference>
<dbReference type="Gene3D" id="3.40.109.10">
    <property type="entry name" value="NADH Oxidase"/>
    <property type="match status" value="1"/>
</dbReference>
<proteinExistence type="inferred from homology"/>
<evidence type="ECO:0000256" key="4">
    <source>
        <dbReference type="ARBA" id="ARBA00022643"/>
    </source>
</evidence>
<dbReference type="InterPro" id="IPR000415">
    <property type="entry name" value="Nitroreductase-like"/>
</dbReference>
<dbReference type="PANTHER" id="PTHR43821">
    <property type="entry name" value="NAD(P)H NITROREDUCTASE YDJA-RELATED"/>
    <property type="match status" value="1"/>
</dbReference>
<keyword evidence="7 8" id="KW-0520">NAD</keyword>
<accession>A0ABU1RW28</accession>